<dbReference type="InterPro" id="IPR050306">
    <property type="entry name" value="PfkB_Carbo_kinase"/>
</dbReference>
<evidence type="ECO:0000313" key="7">
    <source>
        <dbReference type="EMBL" id="XAE42112.1"/>
    </source>
</evidence>
<keyword evidence="8" id="KW-1185">Reference proteome</keyword>
<dbReference type="InterPro" id="IPR011611">
    <property type="entry name" value="PfkB_dom"/>
</dbReference>
<feature type="domain" description="Carbohydrate kinase PfkB" evidence="6">
    <location>
        <begin position="20"/>
        <end position="314"/>
    </location>
</feature>
<gene>
    <name evidence="7" type="ORF">AAC691_17855</name>
</gene>
<dbReference type="Proteomes" id="UP001449795">
    <property type="component" value="Chromosome"/>
</dbReference>
<dbReference type="CDD" id="cd01166">
    <property type="entry name" value="KdgK"/>
    <property type="match status" value="1"/>
</dbReference>
<proteinExistence type="inferred from homology"/>
<comment type="similarity">
    <text evidence="1">Belongs to the carbohydrate kinase PfkB family.</text>
</comment>
<dbReference type="Gene3D" id="3.40.1190.20">
    <property type="match status" value="1"/>
</dbReference>
<evidence type="ECO:0000256" key="5">
    <source>
        <dbReference type="ARBA" id="ARBA00022840"/>
    </source>
</evidence>
<evidence type="ECO:0000259" key="6">
    <source>
        <dbReference type="Pfam" id="PF00294"/>
    </source>
</evidence>
<evidence type="ECO:0000256" key="2">
    <source>
        <dbReference type="ARBA" id="ARBA00022679"/>
    </source>
</evidence>
<keyword evidence="5" id="KW-0067">ATP-binding</keyword>
<dbReference type="InterPro" id="IPR029056">
    <property type="entry name" value="Ribokinase-like"/>
</dbReference>
<keyword evidence="4 7" id="KW-0418">Kinase</keyword>
<accession>A0ABZ3D2X2</accession>
<dbReference type="EMBL" id="CP152276">
    <property type="protein sequence ID" value="XAE42112.1"/>
    <property type="molecule type" value="Genomic_DNA"/>
</dbReference>
<name>A0ABZ3D2X2_9PROT</name>
<dbReference type="PANTHER" id="PTHR43085">
    <property type="entry name" value="HEXOKINASE FAMILY MEMBER"/>
    <property type="match status" value="1"/>
</dbReference>
<dbReference type="PANTHER" id="PTHR43085:SF1">
    <property type="entry name" value="PSEUDOURIDINE KINASE-RELATED"/>
    <property type="match status" value="1"/>
</dbReference>
<evidence type="ECO:0000313" key="8">
    <source>
        <dbReference type="Proteomes" id="UP001449795"/>
    </source>
</evidence>
<dbReference type="RefSeq" id="WP_342627912.1">
    <property type="nucleotide sequence ID" value="NZ_CP152276.1"/>
</dbReference>
<dbReference type="Pfam" id="PF00294">
    <property type="entry name" value="PfkB"/>
    <property type="match status" value="1"/>
</dbReference>
<organism evidence="7 8">
    <name type="scientific">Nguyenibacter vanlangensis</name>
    <dbReference type="NCBI Taxonomy" id="1216886"/>
    <lineage>
        <taxon>Bacteria</taxon>
        <taxon>Pseudomonadati</taxon>
        <taxon>Pseudomonadota</taxon>
        <taxon>Alphaproteobacteria</taxon>
        <taxon>Acetobacterales</taxon>
        <taxon>Acetobacteraceae</taxon>
        <taxon>Nguyenibacter</taxon>
    </lineage>
</organism>
<reference evidence="7 8" key="1">
    <citation type="submission" date="2024-04" db="EMBL/GenBank/DDBJ databases">
        <title>Complete genome sequence of Nguyenibacter vanlangesis HBCM-1154, a strain capable of nitrogen fixation, IAA production, and phosphorus solubilization isolated from sugarcane soil.</title>
        <authorList>
            <person name="MY HANH P."/>
        </authorList>
    </citation>
    <scope>NUCLEOTIDE SEQUENCE [LARGE SCALE GENOMIC DNA]</scope>
    <source>
        <strain evidence="7 8">HBCM 1154</strain>
    </source>
</reference>
<keyword evidence="3" id="KW-0547">Nucleotide-binding</keyword>
<evidence type="ECO:0000256" key="4">
    <source>
        <dbReference type="ARBA" id="ARBA00022777"/>
    </source>
</evidence>
<sequence length="333" mass="35739">MRSDTAPRPAPADMTGMTDMIVTIGETLAEIMAEQTGHGFREPMALRGPYPSGAPAIFIDQVARLGHPAGLVSCVGNDDFGMLNIERLRRDGVDVSAIRVAPDQATGTAFVRYRPDGERDFVYNIRHSACGLVSLTDQALGLLDRARHLHVMGSSLFSFRIIDEVATALKHIRQRGGTLSFDPNIRKEMLDIPEMRAAMEMMLQHCDIFLPSGPELMMLTDAKTEDEAVREILGAGVSEIVVKRGARGASYYGRGETLHLPACPAQEIDPTGAGDCFGATFVTCRLQGRAPRDSLRYANAAGARAVTVRGPMEGVSTFAELDAVLAHGAGAAA</sequence>
<dbReference type="SUPFAM" id="SSF53613">
    <property type="entry name" value="Ribokinase-like"/>
    <property type="match status" value="1"/>
</dbReference>
<dbReference type="GO" id="GO:0016301">
    <property type="term" value="F:kinase activity"/>
    <property type="evidence" value="ECO:0007669"/>
    <property type="project" value="UniProtKB-KW"/>
</dbReference>
<protein>
    <submittedName>
        <fullName evidence="7">Sugar kinase</fullName>
    </submittedName>
</protein>
<keyword evidence="2" id="KW-0808">Transferase</keyword>
<evidence type="ECO:0000256" key="1">
    <source>
        <dbReference type="ARBA" id="ARBA00010688"/>
    </source>
</evidence>
<evidence type="ECO:0000256" key="3">
    <source>
        <dbReference type="ARBA" id="ARBA00022741"/>
    </source>
</evidence>